<evidence type="ECO:0000313" key="5">
    <source>
        <dbReference type="Proteomes" id="UP000728185"/>
    </source>
</evidence>
<protein>
    <recommendedName>
        <fullName evidence="3">SWIM-type domain-containing protein</fullName>
    </recommendedName>
</protein>
<evidence type="ECO:0000256" key="2">
    <source>
        <dbReference type="SAM" id="MobiDB-lite"/>
    </source>
</evidence>
<dbReference type="InterPro" id="IPR007527">
    <property type="entry name" value="Znf_SWIM"/>
</dbReference>
<accession>A0A8E0S1C5</accession>
<keyword evidence="1" id="KW-0862">Zinc</keyword>
<evidence type="ECO:0000256" key="1">
    <source>
        <dbReference type="PROSITE-ProRule" id="PRU00325"/>
    </source>
</evidence>
<proteinExistence type="predicted"/>
<evidence type="ECO:0000313" key="4">
    <source>
        <dbReference type="EMBL" id="KAA0198585.1"/>
    </source>
</evidence>
<keyword evidence="1" id="KW-0479">Metal-binding</keyword>
<dbReference type="GO" id="GO:0008270">
    <property type="term" value="F:zinc ion binding"/>
    <property type="evidence" value="ECO:0007669"/>
    <property type="project" value="UniProtKB-KW"/>
</dbReference>
<organism evidence="4 5">
    <name type="scientific">Fasciolopsis buskii</name>
    <dbReference type="NCBI Taxonomy" id="27845"/>
    <lineage>
        <taxon>Eukaryota</taxon>
        <taxon>Metazoa</taxon>
        <taxon>Spiralia</taxon>
        <taxon>Lophotrochozoa</taxon>
        <taxon>Platyhelminthes</taxon>
        <taxon>Trematoda</taxon>
        <taxon>Digenea</taxon>
        <taxon>Plagiorchiida</taxon>
        <taxon>Echinostomata</taxon>
        <taxon>Echinostomatoidea</taxon>
        <taxon>Fasciolidae</taxon>
        <taxon>Fasciolopsis</taxon>
    </lineage>
</organism>
<dbReference type="Proteomes" id="UP000728185">
    <property type="component" value="Unassembled WGS sequence"/>
</dbReference>
<evidence type="ECO:0000259" key="3">
    <source>
        <dbReference type="PROSITE" id="PS50966"/>
    </source>
</evidence>
<dbReference type="OrthoDB" id="6318614at2759"/>
<dbReference type="EMBL" id="LUCM01001619">
    <property type="protein sequence ID" value="KAA0198585.1"/>
    <property type="molecule type" value="Genomic_DNA"/>
</dbReference>
<gene>
    <name evidence="4" type="ORF">FBUS_01713</name>
</gene>
<comment type="caution">
    <text evidence="4">The sequence shown here is derived from an EMBL/GenBank/DDBJ whole genome shotgun (WGS) entry which is preliminary data.</text>
</comment>
<dbReference type="PROSITE" id="PS50966">
    <property type="entry name" value="ZF_SWIM"/>
    <property type="match status" value="1"/>
</dbReference>
<dbReference type="AlphaFoldDB" id="A0A8E0S1C5"/>
<keyword evidence="1" id="KW-0863">Zinc-finger</keyword>
<sequence>MAITARNSEAAAYLNKNWMPLKAHWAGYLVSDCMVLGEFTIDRVDAEYRYLEAGLSNCSTASAIFGCIFERVRSLETSNKPADGQTCYSAPAGQEWLQPLLVCLTDYARGVLLAHLRTQHIVSIRCNGETWFVKNSRDITYRVSLTNTIHCECPFSRQWDLPCLHFLGVAKETHLPFHEINLGRWSTSTGSASFSSPTTSSEIQPSQDPVASAVDRWSDLERVTKNLVASLVGLNEENFQCWISQLDLLPQILAVRPDVKMLFELPGSCTPVAVEKANDVLKLLHNGKENIVESHLAPSTSCENEPAAVTAMSDGDSNNRSSSNSRRKTKVCARNIASDDLGELWPVPSQCFQSRTKTESQLRSKRGRLASSPVIEDRGFLTKDNLIVDLDDEN</sequence>
<name>A0A8E0S1C5_9TREM</name>
<feature type="region of interest" description="Disordered" evidence="2">
    <location>
        <begin position="296"/>
        <end position="330"/>
    </location>
</feature>
<feature type="domain" description="SWIM-type" evidence="3">
    <location>
        <begin position="141"/>
        <end position="174"/>
    </location>
</feature>
<keyword evidence="5" id="KW-1185">Reference proteome</keyword>
<reference evidence="4" key="1">
    <citation type="submission" date="2019-05" db="EMBL/GenBank/DDBJ databases">
        <title>Annotation for the trematode Fasciolopsis buski.</title>
        <authorList>
            <person name="Choi Y.-J."/>
        </authorList>
    </citation>
    <scope>NUCLEOTIDE SEQUENCE</scope>
    <source>
        <strain evidence="4">HT</strain>
        <tissue evidence="4">Whole worm</tissue>
    </source>
</reference>